<keyword evidence="2" id="KW-0472">Membrane</keyword>
<dbReference type="EMBL" id="JAKIXB020000027">
    <property type="protein sequence ID" value="KAL1596829.1"/>
    <property type="molecule type" value="Genomic_DNA"/>
</dbReference>
<evidence type="ECO:0000313" key="3">
    <source>
        <dbReference type="EMBL" id="KAL1596829.1"/>
    </source>
</evidence>
<feature type="transmembrane region" description="Helical" evidence="2">
    <location>
        <begin position="47"/>
        <end position="70"/>
    </location>
</feature>
<keyword evidence="4" id="KW-1185">Reference proteome</keyword>
<sequence length="78" mass="8740">MAHSTLPNPNEFDNLYSPEDEHFPKQLPERPGEKKSYLSTILRNNKLRIIICVVSFLAVIGGTVAAALFISRVKDTKV</sequence>
<keyword evidence="2" id="KW-1133">Transmembrane helix</keyword>
<gene>
    <name evidence="3" type="ORF">SLS59_007570</name>
</gene>
<reference evidence="3 4" key="1">
    <citation type="submission" date="2024-02" db="EMBL/GenBank/DDBJ databases">
        <title>De novo assembly and annotation of 12 fungi associated with fruit tree decline syndrome in Ontario, Canada.</title>
        <authorList>
            <person name="Sulman M."/>
            <person name="Ellouze W."/>
            <person name="Ilyukhin E."/>
        </authorList>
    </citation>
    <scope>NUCLEOTIDE SEQUENCE [LARGE SCALE GENOMIC DNA]</scope>
    <source>
        <strain evidence="3 4">M97-236</strain>
    </source>
</reference>
<evidence type="ECO:0000313" key="4">
    <source>
        <dbReference type="Proteomes" id="UP001521222"/>
    </source>
</evidence>
<evidence type="ECO:0000256" key="1">
    <source>
        <dbReference type="SAM" id="MobiDB-lite"/>
    </source>
</evidence>
<dbReference type="Proteomes" id="UP001521222">
    <property type="component" value="Unassembled WGS sequence"/>
</dbReference>
<organism evidence="3 4">
    <name type="scientific">Nothophoma quercina</name>
    <dbReference type="NCBI Taxonomy" id="749835"/>
    <lineage>
        <taxon>Eukaryota</taxon>
        <taxon>Fungi</taxon>
        <taxon>Dikarya</taxon>
        <taxon>Ascomycota</taxon>
        <taxon>Pezizomycotina</taxon>
        <taxon>Dothideomycetes</taxon>
        <taxon>Pleosporomycetidae</taxon>
        <taxon>Pleosporales</taxon>
        <taxon>Pleosporineae</taxon>
        <taxon>Didymellaceae</taxon>
        <taxon>Nothophoma</taxon>
    </lineage>
</organism>
<protein>
    <submittedName>
        <fullName evidence="3">Uncharacterized protein</fullName>
    </submittedName>
</protein>
<accession>A0ABR3QXE5</accession>
<feature type="compositionally biased region" description="Basic and acidic residues" evidence="1">
    <location>
        <begin position="19"/>
        <end position="34"/>
    </location>
</feature>
<feature type="region of interest" description="Disordered" evidence="1">
    <location>
        <begin position="1"/>
        <end position="34"/>
    </location>
</feature>
<keyword evidence="2" id="KW-0812">Transmembrane</keyword>
<evidence type="ECO:0000256" key="2">
    <source>
        <dbReference type="SAM" id="Phobius"/>
    </source>
</evidence>
<comment type="caution">
    <text evidence="3">The sequence shown here is derived from an EMBL/GenBank/DDBJ whole genome shotgun (WGS) entry which is preliminary data.</text>
</comment>
<name>A0ABR3QXE5_9PLEO</name>
<proteinExistence type="predicted"/>